<gene>
    <name evidence="1" type="ORF">LP422_20685</name>
</gene>
<name>A0AC61U3Y0_9MICO</name>
<reference evidence="1" key="1">
    <citation type="submission" date="2021-11" db="EMBL/GenBank/DDBJ databases">
        <title>Study of the species diversity of bacterial strains isolated from a unique natural object - Shulgan-Tash cave (Bashkiria).</title>
        <authorList>
            <person name="Sazanova A.L."/>
            <person name="Chirak E.R."/>
            <person name="Safronova V.I."/>
        </authorList>
    </citation>
    <scope>NUCLEOTIDE SEQUENCE</scope>
    <source>
        <strain evidence="1">P1</strain>
    </source>
</reference>
<evidence type="ECO:0000313" key="1">
    <source>
        <dbReference type="EMBL" id="UUZ44699.1"/>
    </source>
</evidence>
<dbReference type="Proteomes" id="UP001059663">
    <property type="component" value="Chromosome"/>
</dbReference>
<organism evidence="1 2">
    <name type="scientific">Janibacter limosus</name>
    <dbReference type="NCBI Taxonomy" id="53458"/>
    <lineage>
        <taxon>Bacteria</taxon>
        <taxon>Bacillati</taxon>
        <taxon>Actinomycetota</taxon>
        <taxon>Actinomycetes</taxon>
        <taxon>Micrococcales</taxon>
        <taxon>Intrasporangiaceae</taxon>
        <taxon>Janibacter</taxon>
    </lineage>
</organism>
<proteinExistence type="predicted"/>
<sequence>MAPITRSLVSAVALLAVLGAPTASARDDGRAASQVEQVWVPVGAEPDGDPVRIDADIYRPAEDSDGPHEAVLLAHGFGGSKDGPAEQATALTDDGYLVMTYSARGFGDSGGDVHLNDPDYEIADALALIDLLAEQPGVPRTPPATPGWPSPAGATAVRSP</sequence>
<protein>
    <submittedName>
        <fullName evidence="1">CocE/NonD family hydrolase</fullName>
    </submittedName>
</protein>
<accession>A0AC61U3Y0</accession>
<dbReference type="EMBL" id="CP087977">
    <property type="protein sequence ID" value="UUZ44699.1"/>
    <property type="molecule type" value="Genomic_DNA"/>
</dbReference>
<evidence type="ECO:0000313" key="2">
    <source>
        <dbReference type="Proteomes" id="UP001059663"/>
    </source>
</evidence>
<keyword evidence="1" id="KW-0378">Hydrolase</keyword>